<sequence length="407" mass="45826">MNLPEWRRALERANLLPEYQDVLDGFASGFGQGIPDHTIDGQKWFTPPNHTSANLAREKIEQSFKNELATGQMYGPFTHEEVAERFPFFRSSPLGAVVNGDGSTRPINDLSFPRNDPNIPLLLLDTRISFGGVAGCGSFGRPANAWKHIMLHEFDLATVFRWVDDNLFVKEVESTVNMDEVAERSRQLGVLTNVDKYSPFQDEQKFIGFVWNGVERTVRLPEGKLDTRILQIKRFLQTGHKYSYEEVEVLTGQLAHTDCQPRPDYGIGVIVAGRWARFKLVPNWKSGPVGTRNIAWLETVAIRLGLLMLLLLGARLGKVFSVETDNTTTQSAINKRRSKDVAINKEWRIIQDTLIKNQINIAARRVASANNRADALSRGVVGSLNQADQLMVKLPEDLVSALRQDWT</sequence>
<dbReference type="Proteomes" id="UP000054564">
    <property type="component" value="Unassembled WGS sequence"/>
</dbReference>
<protein>
    <submittedName>
        <fullName evidence="1">Uncharacterized protein</fullName>
    </submittedName>
</protein>
<dbReference type="STRING" id="1165861.A0A0L0VT60"/>
<proteinExistence type="predicted"/>
<name>A0A0L0VT60_9BASI</name>
<organism evidence="1 2">
    <name type="scientific">Puccinia striiformis f. sp. tritici PST-78</name>
    <dbReference type="NCBI Taxonomy" id="1165861"/>
    <lineage>
        <taxon>Eukaryota</taxon>
        <taxon>Fungi</taxon>
        <taxon>Dikarya</taxon>
        <taxon>Basidiomycota</taxon>
        <taxon>Pucciniomycotina</taxon>
        <taxon>Pucciniomycetes</taxon>
        <taxon>Pucciniales</taxon>
        <taxon>Pucciniaceae</taxon>
        <taxon>Puccinia</taxon>
    </lineage>
</organism>
<dbReference type="PANTHER" id="PTHR33050">
    <property type="entry name" value="REVERSE TRANSCRIPTASE DOMAIN-CONTAINING PROTEIN"/>
    <property type="match status" value="1"/>
</dbReference>
<keyword evidence="2" id="KW-1185">Reference proteome</keyword>
<evidence type="ECO:0000313" key="1">
    <source>
        <dbReference type="EMBL" id="KNF02205.1"/>
    </source>
</evidence>
<gene>
    <name evidence="1" type="ORF">PSTG_04702</name>
</gene>
<reference evidence="2" key="1">
    <citation type="submission" date="2014-03" db="EMBL/GenBank/DDBJ databases">
        <title>The Genome Sequence of Puccinia striiformis f. sp. tritici PST-78.</title>
        <authorList>
            <consortium name="The Broad Institute Genome Sequencing Platform"/>
            <person name="Cuomo C."/>
            <person name="Hulbert S."/>
            <person name="Chen X."/>
            <person name="Walker B."/>
            <person name="Young S.K."/>
            <person name="Zeng Q."/>
            <person name="Gargeya S."/>
            <person name="Fitzgerald M."/>
            <person name="Haas B."/>
            <person name="Abouelleil A."/>
            <person name="Alvarado L."/>
            <person name="Arachchi H.M."/>
            <person name="Berlin A.M."/>
            <person name="Chapman S.B."/>
            <person name="Goldberg J."/>
            <person name="Griggs A."/>
            <person name="Gujja S."/>
            <person name="Hansen M."/>
            <person name="Howarth C."/>
            <person name="Imamovic A."/>
            <person name="Larimer J."/>
            <person name="McCowan C."/>
            <person name="Montmayeur A."/>
            <person name="Murphy C."/>
            <person name="Neiman D."/>
            <person name="Pearson M."/>
            <person name="Priest M."/>
            <person name="Roberts A."/>
            <person name="Saif S."/>
            <person name="Shea T."/>
            <person name="Sisk P."/>
            <person name="Sykes S."/>
            <person name="Wortman J."/>
            <person name="Nusbaum C."/>
            <person name="Birren B."/>
        </authorList>
    </citation>
    <scope>NUCLEOTIDE SEQUENCE [LARGE SCALE GENOMIC DNA]</scope>
    <source>
        <strain evidence="2">race PST-78</strain>
    </source>
</reference>
<dbReference type="PANTHER" id="PTHR33050:SF7">
    <property type="entry name" value="RIBONUCLEASE H"/>
    <property type="match status" value="1"/>
</dbReference>
<comment type="caution">
    <text evidence="1">The sequence shown here is derived from an EMBL/GenBank/DDBJ whole genome shotgun (WGS) entry which is preliminary data.</text>
</comment>
<accession>A0A0L0VT60</accession>
<dbReference type="AlphaFoldDB" id="A0A0L0VT60"/>
<evidence type="ECO:0000313" key="2">
    <source>
        <dbReference type="Proteomes" id="UP000054564"/>
    </source>
</evidence>
<dbReference type="EMBL" id="AJIL01000025">
    <property type="protein sequence ID" value="KNF02205.1"/>
    <property type="molecule type" value="Genomic_DNA"/>
</dbReference>
<dbReference type="InterPro" id="IPR052055">
    <property type="entry name" value="Hepadnavirus_pol/RT"/>
</dbReference>